<name>A0A5C6UME6_9SPHN</name>
<dbReference type="GO" id="GO:0004659">
    <property type="term" value="F:prenyltransferase activity"/>
    <property type="evidence" value="ECO:0007669"/>
    <property type="project" value="InterPro"/>
</dbReference>
<gene>
    <name evidence="10" type="ORF">FSZ31_06510</name>
</gene>
<dbReference type="PANTHER" id="PTHR13929">
    <property type="entry name" value="1,4-DIHYDROXY-2-NAPHTHOATE OCTAPRENYLTRANSFERASE"/>
    <property type="match status" value="1"/>
</dbReference>
<dbReference type="EMBL" id="VOPY01000001">
    <property type="protein sequence ID" value="TXC74343.1"/>
    <property type="molecule type" value="Genomic_DNA"/>
</dbReference>
<feature type="transmembrane region" description="Helical" evidence="9">
    <location>
        <begin position="214"/>
        <end position="247"/>
    </location>
</feature>
<evidence type="ECO:0000256" key="9">
    <source>
        <dbReference type="SAM" id="Phobius"/>
    </source>
</evidence>
<dbReference type="Pfam" id="PF01040">
    <property type="entry name" value="UbiA"/>
    <property type="match status" value="1"/>
</dbReference>
<keyword evidence="6 9" id="KW-0812">Transmembrane</keyword>
<keyword evidence="7 9" id="KW-1133">Transmembrane helix</keyword>
<evidence type="ECO:0000313" key="10">
    <source>
        <dbReference type="EMBL" id="TXC74343.1"/>
    </source>
</evidence>
<dbReference type="InterPro" id="IPR000537">
    <property type="entry name" value="UbiA_prenyltransferase"/>
</dbReference>
<dbReference type="GO" id="GO:0042371">
    <property type="term" value="P:vitamin K biosynthetic process"/>
    <property type="evidence" value="ECO:0007669"/>
    <property type="project" value="TreeGrafter"/>
</dbReference>
<dbReference type="PANTHER" id="PTHR13929:SF0">
    <property type="entry name" value="UBIA PRENYLTRANSFERASE DOMAIN-CONTAINING PROTEIN 1"/>
    <property type="match status" value="1"/>
</dbReference>
<evidence type="ECO:0000256" key="6">
    <source>
        <dbReference type="ARBA" id="ARBA00022692"/>
    </source>
</evidence>
<keyword evidence="3" id="KW-0474">Menaquinone biosynthesis</keyword>
<evidence type="ECO:0000256" key="4">
    <source>
        <dbReference type="ARBA" id="ARBA00022475"/>
    </source>
</evidence>
<protein>
    <recommendedName>
        <fullName evidence="12">Prenyltransferase</fullName>
    </recommendedName>
</protein>
<dbReference type="RefSeq" id="WP_147122401.1">
    <property type="nucleotide sequence ID" value="NZ_VOPY01000001.1"/>
</dbReference>
<dbReference type="GO" id="GO:0016020">
    <property type="term" value="C:membrane"/>
    <property type="evidence" value="ECO:0007669"/>
    <property type="project" value="UniProtKB-SubCell"/>
</dbReference>
<evidence type="ECO:0000313" key="11">
    <source>
        <dbReference type="Proteomes" id="UP000321129"/>
    </source>
</evidence>
<dbReference type="AlphaFoldDB" id="A0A5C6UME6"/>
<comment type="pathway">
    <text evidence="2">Quinol/quinone metabolism; menaquinone biosynthesis.</text>
</comment>
<evidence type="ECO:0008006" key="12">
    <source>
        <dbReference type="Google" id="ProtNLM"/>
    </source>
</evidence>
<feature type="transmembrane region" description="Helical" evidence="9">
    <location>
        <begin position="74"/>
        <end position="95"/>
    </location>
</feature>
<evidence type="ECO:0000256" key="2">
    <source>
        <dbReference type="ARBA" id="ARBA00004863"/>
    </source>
</evidence>
<feature type="transmembrane region" description="Helical" evidence="9">
    <location>
        <begin position="101"/>
        <end position="120"/>
    </location>
</feature>
<dbReference type="InterPro" id="IPR044878">
    <property type="entry name" value="UbiA_sf"/>
</dbReference>
<feature type="transmembrane region" description="Helical" evidence="9">
    <location>
        <begin position="276"/>
        <end position="305"/>
    </location>
</feature>
<keyword evidence="8 9" id="KW-0472">Membrane</keyword>
<reference evidence="10 11" key="1">
    <citation type="submission" date="2019-08" db="EMBL/GenBank/DDBJ databases">
        <title>Sphingorhabdus soil sp. nov., isolated from arctic soil.</title>
        <authorList>
            <person name="Liu Y."/>
        </authorList>
    </citation>
    <scope>NUCLEOTIDE SEQUENCE [LARGE SCALE GENOMIC DNA]</scope>
    <source>
        <strain evidence="10 11">D-2Q-5-6</strain>
    </source>
</reference>
<organism evidence="10 11">
    <name type="scientific">Flavisphingopyxis soli</name>
    <dbReference type="NCBI Taxonomy" id="2601267"/>
    <lineage>
        <taxon>Bacteria</taxon>
        <taxon>Pseudomonadati</taxon>
        <taxon>Pseudomonadota</taxon>
        <taxon>Alphaproteobacteria</taxon>
        <taxon>Sphingomonadales</taxon>
        <taxon>Sphingopyxidaceae</taxon>
        <taxon>Flavisphingopyxis</taxon>
    </lineage>
</organism>
<dbReference type="Proteomes" id="UP000321129">
    <property type="component" value="Unassembled WGS sequence"/>
</dbReference>
<evidence type="ECO:0000256" key="5">
    <source>
        <dbReference type="ARBA" id="ARBA00022679"/>
    </source>
</evidence>
<dbReference type="OrthoDB" id="8559716at2"/>
<keyword evidence="4" id="KW-1003">Cell membrane</keyword>
<sequence>MRPNTWWHQKLPPVLGVFYATAYRSETALVDLMIPLLALLGSLAVGAAFVSLINDYTDRADDHAAGKANRLDDLSPSVALLLVATTITAGLGFLWQFSDRPWLAATYLAAWVVFMLYSLPPIRLKARGLAGVLADATGAHLLPTLLALQLVWPPAMLIADPLWTGTVLTWSLAYGLRGILSHQLLDLANDRAVALGTFAVRFGELRIRRVVRGLLFPIEFTALIVIAIQVGIAAGLLPLTLYAFFILAKTERFEQHPILVAPAPRSVIVLGEYYELFLPLAVLMAAVVAHYADVWVLAAHGLLFWRCYARLVHDLIRLPRFILG</sequence>
<evidence type="ECO:0000256" key="1">
    <source>
        <dbReference type="ARBA" id="ARBA00004141"/>
    </source>
</evidence>
<proteinExistence type="predicted"/>
<keyword evidence="5" id="KW-0808">Transferase</keyword>
<evidence type="ECO:0000256" key="7">
    <source>
        <dbReference type="ARBA" id="ARBA00022989"/>
    </source>
</evidence>
<evidence type="ECO:0000256" key="8">
    <source>
        <dbReference type="ARBA" id="ARBA00023136"/>
    </source>
</evidence>
<comment type="caution">
    <text evidence="10">The sequence shown here is derived from an EMBL/GenBank/DDBJ whole genome shotgun (WGS) entry which is preliminary data.</text>
</comment>
<accession>A0A5C6UME6</accession>
<keyword evidence="11" id="KW-1185">Reference proteome</keyword>
<comment type="subcellular location">
    <subcellularLocation>
        <location evidence="1">Membrane</location>
        <topology evidence="1">Multi-pass membrane protein</topology>
    </subcellularLocation>
</comment>
<dbReference type="InterPro" id="IPR026046">
    <property type="entry name" value="UBIAD1"/>
</dbReference>
<dbReference type="Gene3D" id="1.10.357.140">
    <property type="entry name" value="UbiA prenyltransferase"/>
    <property type="match status" value="1"/>
</dbReference>
<feature type="transmembrane region" description="Helical" evidence="9">
    <location>
        <begin position="32"/>
        <end position="53"/>
    </location>
</feature>
<dbReference type="GO" id="GO:0009234">
    <property type="term" value="P:menaquinone biosynthetic process"/>
    <property type="evidence" value="ECO:0007669"/>
    <property type="project" value="UniProtKB-KW"/>
</dbReference>
<evidence type="ECO:0000256" key="3">
    <source>
        <dbReference type="ARBA" id="ARBA00022428"/>
    </source>
</evidence>